<dbReference type="UniPathway" id="UPA00148"/>
<dbReference type="Proteomes" id="UP000196205">
    <property type="component" value="Chromosome"/>
</dbReference>
<dbReference type="NCBIfam" id="TIGR00715">
    <property type="entry name" value="precor6x_red"/>
    <property type="match status" value="1"/>
</dbReference>
<gene>
    <name evidence="4" type="ORF">S1001342_02520</name>
</gene>
<evidence type="ECO:0000313" key="5">
    <source>
        <dbReference type="Proteomes" id="UP000196205"/>
    </source>
</evidence>
<dbReference type="AlphaFoldDB" id="A0A1Y0Y8P0"/>
<dbReference type="EC" id="1.3.1.106" evidence="4"/>
<dbReference type="RefSeq" id="WP_087652066.1">
    <property type="nucleotide sequence ID" value="NZ_CP021509.1"/>
</dbReference>
<proteinExistence type="predicted"/>
<dbReference type="InterPro" id="IPR003723">
    <property type="entry name" value="Precorrin-6x_reduct"/>
</dbReference>
<name>A0A1Y0Y8P0_ACEPA</name>
<dbReference type="PANTHER" id="PTHR36925">
    <property type="entry name" value="COBALT-PRECORRIN-6A REDUCTASE"/>
    <property type="match status" value="1"/>
</dbReference>
<dbReference type="NCBIfam" id="NF005968">
    <property type="entry name" value="PRK08057.1-2"/>
    <property type="match status" value="1"/>
</dbReference>
<comment type="pathway">
    <text evidence="1">Cofactor biosynthesis; adenosylcobalamin biosynthesis.</text>
</comment>
<dbReference type="GO" id="GO:0016994">
    <property type="term" value="F:precorrin-6A reductase activity"/>
    <property type="evidence" value="ECO:0007669"/>
    <property type="project" value="UniProtKB-EC"/>
</dbReference>
<evidence type="ECO:0000256" key="2">
    <source>
        <dbReference type="ARBA" id="ARBA00022573"/>
    </source>
</evidence>
<evidence type="ECO:0000256" key="1">
    <source>
        <dbReference type="ARBA" id="ARBA00004953"/>
    </source>
</evidence>
<evidence type="ECO:0000313" key="4">
    <source>
        <dbReference type="EMBL" id="ARW48817.1"/>
    </source>
</evidence>
<dbReference type="PANTHER" id="PTHR36925:SF1">
    <property type="entry name" value="COBALT-PRECORRIN-6A REDUCTASE"/>
    <property type="match status" value="1"/>
</dbReference>
<sequence>MPSSSNNFHVLVLGGTTEASALCRYLEQEPSISATLSLAGVTKQPHLPTLSVRIGGFGGTDGLSTWLKTHAINAVIDATHPFAATMSQHAATACAATQIPLLRLERSGWQEMLGDTWLHTANLAEAANLLANSQKWNTAPQRIFLTTGRKELAPFKIAPQHHYLIRSIDAPNPASLPLHATILLDRGPFDVQNEAKLMQDHGITLLVSKNSGGSATYPKLEAARLLHIPVLMIDRPAACPNIPTVETAQHAMAWLQAHQAASTRRKV</sequence>
<dbReference type="OrthoDB" id="5183775at2"/>
<keyword evidence="2" id="KW-0169">Cobalamin biosynthesis</keyword>
<evidence type="ECO:0000256" key="3">
    <source>
        <dbReference type="ARBA" id="ARBA00023002"/>
    </source>
</evidence>
<accession>A0A1Y0Y8P0</accession>
<dbReference type="PROSITE" id="PS51014">
    <property type="entry name" value="COBK_CBIJ"/>
    <property type="match status" value="1"/>
</dbReference>
<protein>
    <submittedName>
        <fullName evidence="4">Precorrin-6A reductase</fullName>
        <ecNumber evidence="4">1.3.1.106</ecNumber>
        <ecNumber evidence="4">1.3.1.54</ecNumber>
    </submittedName>
</protein>
<reference evidence="4 5" key="1">
    <citation type="submission" date="2017-05" db="EMBL/GenBank/DDBJ databases">
        <title>Genome sequence of Acetobacter pasteurianus subsp. pasteurianus strain SRCM101342.</title>
        <authorList>
            <person name="Cho S.H."/>
        </authorList>
    </citation>
    <scope>NUCLEOTIDE SEQUENCE [LARGE SCALE GENOMIC DNA]</scope>
    <source>
        <strain evidence="4 5">SRCM101342</strain>
    </source>
</reference>
<dbReference type="EC" id="1.3.1.54" evidence="4"/>
<dbReference type="Pfam" id="PF02571">
    <property type="entry name" value="CbiJ"/>
    <property type="match status" value="1"/>
</dbReference>
<dbReference type="GO" id="GO:0009236">
    <property type="term" value="P:cobalamin biosynthetic process"/>
    <property type="evidence" value="ECO:0007669"/>
    <property type="project" value="UniProtKB-UniPathway"/>
</dbReference>
<organism evidence="4 5">
    <name type="scientific">Acetobacter pasteurianus subsp. pasteurianus</name>
    <dbReference type="NCBI Taxonomy" id="481145"/>
    <lineage>
        <taxon>Bacteria</taxon>
        <taxon>Pseudomonadati</taxon>
        <taxon>Pseudomonadota</taxon>
        <taxon>Alphaproteobacteria</taxon>
        <taxon>Acetobacterales</taxon>
        <taxon>Acetobacteraceae</taxon>
        <taxon>Acetobacter</taxon>
    </lineage>
</organism>
<dbReference type="EMBL" id="CP021509">
    <property type="protein sequence ID" value="ARW48817.1"/>
    <property type="molecule type" value="Genomic_DNA"/>
</dbReference>
<keyword evidence="3 4" id="KW-0560">Oxidoreductase</keyword>